<comment type="caution">
    <text evidence="2">The sequence shown here is derived from an EMBL/GenBank/DDBJ whole genome shotgun (WGS) entry which is preliminary data.</text>
</comment>
<dbReference type="Proteomes" id="UP000241473">
    <property type="component" value="Unassembled WGS sequence"/>
</dbReference>
<evidence type="ECO:0000313" key="3">
    <source>
        <dbReference type="Proteomes" id="UP000241473"/>
    </source>
</evidence>
<feature type="domain" description="Zinc-ribbon" evidence="1">
    <location>
        <begin position="148"/>
        <end position="169"/>
    </location>
</feature>
<protein>
    <recommendedName>
        <fullName evidence="1">Zinc-ribbon domain-containing protein</fullName>
    </recommendedName>
</protein>
<dbReference type="Pfam" id="PF13240">
    <property type="entry name" value="Zn_Ribbon_1"/>
    <property type="match status" value="1"/>
</dbReference>
<accession>A0A2R6ANM3</accession>
<sequence>MEKLASSLESYLSSKGYNTQKYKSSDGSLVVQARKGGFLRAIVNAQRAFTIHISGNPDDVSVKVGVANWGQDLAVEAIEALLVDDLALVSGVEMLWNLKIEKEIMNEIQKLVDSGQVVLSQAPYMTSTGFMPGYQQPQSVSYNQASKYCPMCGKPNPQEARFCISCGSRFP</sequence>
<proteinExistence type="predicted"/>
<dbReference type="InterPro" id="IPR026870">
    <property type="entry name" value="Zinc_ribbon_dom"/>
</dbReference>
<name>A0A2R6ANM3_9ARCH</name>
<evidence type="ECO:0000259" key="1">
    <source>
        <dbReference type="Pfam" id="PF13240"/>
    </source>
</evidence>
<gene>
    <name evidence="2" type="ORF">B9Q00_07275</name>
</gene>
<dbReference type="EMBL" id="NEXB01000039">
    <property type="protein sequence ID" value="PSN87951.1"/>
    <property type="molecule type" value="Genomic_DNA"/>
</dbReference>
<dbReference type="AlphaFoldDB" id="A0A2R6ANM3"/>
<evidence type="ECO:0000313" key="2">
    <source>
        <dbReference type="EMBL" id="PSN87951.1"/>
    </source>
</evidence>
<reference evidence="2 3" key="1">
    <citation type="submission" date="2017-04" db="EMBL/GenBank/DDBJ databases">
        <title>Novel microbial lineages endemic to geothermal iron-oxide mats fill important gaps in the evolutionary history of Archaea.</title>
        <authorList>
            <person name="Jay Z.J."/>
            <person name="Beam J.P."/>
            <person name="Dlakic M."/>
            <person name="Rusch D.B."/>
            <person name="Kozubal M.A."/>
            <person name="Inskeep W.P."/>
        </authorList>
    </citation>
    <scope>NUCLEOTIDE SEQUENCE [LARGE SCALE GENOMIC DNA]</scope>
    <source>
        <strain evidence="2">OSP_C</strain>
    </source>
</reference>
<organism evidence="2 3">
    <name type="scientific">Candidatus Marsarchaeota G1 archaeon OSP_C</name>
    <dbReference type="NCBI Taxonomy" id="1978154"/>
    <lineage>
        <taxon>Archaea</taxon>
        <taxon>Candidatus Marsarchaeota</taxon>
        <taxon>Candidatus Marsarchaeota group 1</taxon>
    </lineage>
</organism>